<dbReference type="EMBL" id="CP003345">
    <property type="protein sequence ID" value="AFM06338.1"/>
    <property type="molecule type" value="Genomic_DNA"/>
</dbReference>
<accession>I4AQV3</accession>
<proteinExistence type="predicted"/>
<dbReference type="HOGENOM" id="CLU_1560693_0_0_10"/>
<keyword evidence="2" id="KW-1185">Reference proteome</keyword>
<dbReference type="STRING" id="880071.Fleli_4040"/>
<organism evidence="1 2">
    <name type="scientific">Bernardetia litoralis (strain ATCC 23117 / DSM 6794 / NBRC 15988 / NCIMB 1366 / Fx l1 / Sio-4)</name>
    <name type="common">Flexibacter litoralis</name>
    <dbReference type="NCBI Taxonomy" id="880071"/>
    <lineage>
        <taxon>Bacteria</taxon>
        <taxon>Pseudomonadati</taxon>
        <taxon>Bacteroidota</taxon>
        <taxon>Cytophagia</taxon>
        <taxon>Cytophagales</taxon>
        <taxon>Bernardetiaceae</taxon>
        <taxon>Bernardetia</taxon>
    </lineage>
</organism>
<evidence type="ECO:0000313" key="2">
    <source>
        <dbReference type="Proteomes" id="UP000006054"/>
    </source>
</evidence>
<evidence type="ECO:0000313" key="1">
    <source>
        <dbReference type="EMBL" id="AFM06338.1"/>
    </source>
</evidence>
<reference evidence="2" key="1">
    <citation type="submission" date="2012-06" db="EMBL/GenBank/DDBJ databases">
        <title>The complete genome of Flexibacter litoralis DSM 6794.</title>
        <authorList>
            <person name="Lucas S."/>
            <person name="Copeland A."/>
            <person name="Lapidus A."/>
            <person name="Glavina del Rio T."/>
            <person name="Dalin E."/>
            <person name="Tice H."/>
            <person name="Bruce D."/>
            <person name="Goodwin L."/>
            <person name="Pitluck S."/>
            <person name="Peters L."/>
            <person name="Ovchinnikova G."/>
            <person name="Lu M."/>
            <person name="Kyrpides N."/>
            <person name="Mavromatis K."/>
            <person name="Ivanova N."/>
            <person name="Brettin T."/>
            <person name="Detter J.C."/>
            <person name="Han C."/>
            <person name="Larimer F."/>
            <person name="Land M."/>
            <person name="Hauser L."/>
            <person name="Markowitz V."/>
            <person name="Cheng J.-F."/>
            <person name="Hugenholtz P."/>
            <person name="Woyke T."/>
            <person name="Wu D."/>
            <person name="Spring S."/>
            <person name="Lang E."/>
            <person name="Kopitz M."/>
            <person name="Brambilla E."/>
            <person name="Klenk H.-P."/>
            <person name="Eisen J.A."/>
        </authorList>
    </citation>
    <scope>NUCLEOTIDE SEQUENCE [LARGE SCALE GENOMIC DNA]</scope>
    <source>
        <strain evidence="2">ATCC 23117 / DSM 6794 / NBRC 15988 / NCIMB 1366 / Sio-4</strain>
    </source>
</reference>
<dbReference type="KEGG" id="fli:Fleli_4040"/>
<protein>
    <submittedName>
        <fullName evidence="1">Uncharacterized protein</fullName>
    </submittedName>
</protein>
<dbReference type="Proteomes" id="UP000006054">
    <property type="component" value="Chromosome"/>
</dbReference>
<dbReference type="AlphaFoldDB" id="I4AQV3"/>
<dbReference type="RefSeq" id="WP_014799761.1">
    <property type="nucleotide sequence ID" value="NC_018018.1"/>
</dbReference>
<sequence length="171" mass="19374" precursor="true">MKPILSIFSFLLISIFFLFTSCESNDERVGGFPQEGQIWADIEDLSYTFDDPSGTLVSIANTYSESVQTLSIYRSSASNALRLGSFRVLLTRFDFDNTTPRILDNTNVRFSFEPQQNTMYTAVGGDIRFEILSIEDDIIKANFSGTLQNSLNSNQQIRVRNGSLNIKIRRE</sequence>
<gene>
    <name evidence="1" type="ordered locus">Fleli_4040</name>
</gene>
<dbReference type="OrthoDB" id="179313at768503"/>
<dbReference type="PROSITE" id="PS51257">
    <property type="entry name" value="PROKAR_LIPOPROTEIN"/>
    <property type="match status" value="1"/>
</dbReference>
<name>I4AQV3_BERLS</name>